<evidence type="ECO:0000256" key="1">
    <source>
        <dbReference type="ARBA" id="ARBA00022722"/>
    </source>
</evidence>
<sequence>MAVEFATLDFETTGLSSTLDRVIEVAVVRTDSDGNVLREFSSLVNPNRDVGRTDIHGITAGMLSGAPSFGEILGGLLEMLDGAVLVAHNAAFDTRFLLSEFGRCGIADVDVESLCTLKLMYAGYPRGPRRLGDCCEFFGIDVGNAHSALDDARMASRLLHAVLSEVDVPLLPTPCSFREVNLQSTWVLPRESVSSPREKESTYLASLIEMLPPQGDSSVASAVSVAQYLNVLDHVLEDRKIDQSEAEYLIDFATDLGLSRDRVAGLHAAYVANLCAIALRDGVVSDFEMKDLSEVALLLGVSEWKELLEFKGSKEMPIGRTSGLPPGASVCFTGEMSLPRPVLSDRAVNCGLIVKSGISMKLDVLVVADSDSMSGKAKKAREIGIRIVSESVFLGMLEELPNS</sequence>
<dbReference type="FunFam" id="3.30.420.10:FF:000045">
    <property type="entry name" value="3'-5' exonuclease DinG"/>
    <property type="match status" value="1"/>
</dbReference>
<dbReference type="InterPro" id="IPR036397">
    <property type="entry name" value="RNaseH_sf"/>
</dbReference>
<dbReference type="InterPro" id="IPR006054">
    <property type="entry name" value="DnaQ"/>
</dbReference>
<dbReference type="NCBIfam" id="TIGR00573">
    <property type="entry name" value="dnaq"/>
    <property type="match status" value="1"/>
</dbReference>
<dbReference type="GO" id="GO:0003887">
    <property type="term" value="F:DNA-directed DNA polymerase activity"/>
    <property type="evidence" value="ECO:0007669"/>
    <property type="project" value="InterPro"/>
</dbReference>
<dbReference type="GO" id="GO:0003677">
    <property type="term" value="F:DNA binding"/>
    <property type="evidence" value="ECO:0007669"/>
    <property type="project" value="InterPro"/>
</dbReference>
<organism evidence="5">
    <name type="scientific">freshwater metagenome</name>
    <dbReference type="NCBI Taxonomy" id="449393"/>
    <lineage>
        <taxon>unclassified sequences</taxon>
        <taxon>metagenomes</taxon>
        <taxon>ecological metagenomes</taxon>
    </lineage>
</organism>
<dbReference type="PANTHER" id="PTHR30231">
    <property type="entry name" value="DNA POLYMERASE III SUBUNIT EPSILON"/>
    <property type="match status" value="1"/>
</dbReference>
<dbReference type="GO" id="GO:0008408">
    <property type="term" value="F:3'-5' exonuclease activity"/>
    <property type="evidence" value="ECO:0007669"/>
    <property type="project" value="TreeGrafter"/>
</dbReference>
<keyword evidence="3" id="KW-0269">Exonuclease</keyword>
<dbReference type="CDD" id="cd06127">
    <property type="entry name" value="DEDDh"/>
    <property type="match status" value="1"/>
</dbReference>
<reference evidence="5" key="1">
    <citation type="submission" date="2020-05" db="EMBL/GenBank/DDBJ databases">
        <authorList>
            <person name="Chiriac C."/>
            <person name="Salcher M."/>
            <person name="Ghai R."/>
            <person name="Kavagutti S V."/>
        </authorList>
    </citation>
    <scope>NUCLEOTIDE SEQUENCE</scope>
</reference>
<gene>
    <name evidence="5" type="ORF">UFOPK2295_01342</name>
</gene>
<evidence type="ECO:0000256" key="2">
    <source>
        <dbReference type="ARBA" id="ARBA00022801"/>
    </source>
</evidence>
<dbReference type="InterPro" id="IPR013520">
    <property type="entry name" value="Ribonucl_H"/>
</dbReference>
<dbReference type="SUPFAM" id="SSF52113">
    <property type="entry name" value="BRCT domain"/>
    <property type="match status" value="1"/>
</dbReference>
<dbReference type="Gene3D" id="3.30.420.10">
    <property type="entry name" value="Ribonuclease H-like superfamily/Ribonuclease H"/>
    <property type="match status" value="1"/>
</dbReference>
<keyword evidence="2" id="KW-0378">Hydrolase</keyword>
<dbReference type="EMBL" id="CAEZWV010000032">
    <property type="protein sequence ID" value="CAB4679785.1"/>
    <property type="molecule type" value="Genomic_DNA"/>
</dbReference>
<dbReference type="SMART" id="SM00479">
    <property type="entry name" value="EXOIII"/>
    <property type="match status" value="1"/>
</dbReference>
<dbReference type="GO" id="GO:0006260">
    <property type="term" value="P:DNA replication"/>
    <property type="evidence" value="ECO:0007669"/>
    <property type="project" value="InterPro"/>
</dbReference>
<keyword evidence="1" id="KW-0540">Nuclease</keyword>
<accession>A0A6J6N4M7</accession>
<dbReference type="Gene3D" id="3.40.50.10190">
    <property type="entry name" value="BRCT domain"/>
    <property type="match status" value="1"/>
</dbReference>
<name>A0A6J6N4M7_9ZZZZ</name>
<dbReference type="PANTHER" id="PTHR30231:SF4">
    <property type="entry name" value="PROTEIN NEN2"/>
    <property type="match status" value="1"/>
</dbReference>
<dbReference type="SUPFAM" id="SSF158682">
    <property type="entry name" value="TerB-like"/>
    <property type="match status" value="1"/>
</dbReference>
<proteinExistence type="predicted"/>
<dbReference type="AlphaFoldDB" id="A0A6J6N4M7"/>
<dbReference type="Pfam" id="PF00929">
    <property type="entry name" value="RNase_T"/>
    <property type="match status" value="1"/>
</dbReference>
<evidence type="ECO:0000256" key="3">
    <source>
        <dbReference type="ARBA" id="ARBA00022839"/>
    </source>
</evidence>
<evidence type="ECO:0000313" key="5">
    <source>
        <dbReference type="EMBL" id="CAB4679785.1"/>
    </source>
</evidence>
<protein>
    <submittedName>
        <fullName evidence="5">Unannotated protein</fullName>
    </submittedName>
</protein>
<dbReference type="CDD" id="cd17748">
    <property type="entry name" value="BRCT_DNA_ligase_like"/>
    <property type="match status" value="1"/>
</dbReference>
<dbReference type="InterPro" id="IPR012337">
    <property type="entry name" value="RNaseH-like_sf"/>
</dbReference>
<dbReference type="InterPro" id="IPR001357">
    <property type="entry name" value="BRCT_dom"/>
</dbReference>
<dbReference type="InterPro" id="IPR036420">
    <property type="entry name" value="BRCT_dom_sf"/>
</dbReference>
<feature type="domain" description="Exonuclease" evidence="4">
    <location>
        <begin position="4"/>
        <end position="168"/>
    </location>
</feature>
<dbReference type="SUPFAM" id="SSF53098">
    <property type="entry name" value="Ribonuclease H-like"/>
    <property type="match status" value="1"/>
</dbReference>
<evidence type="ECO:0000259" key="4">
    <source>
        <dbReference type="SMART" id="SM00479"/>
    </source>
</evidence>
<dbReference type="InterPro" id="IPR029024">
    <property type="entry name" value="TerB-like"/>
</dbReference>
<dbReference type="Pfam" id="PF00533">
    <property type="entry name" value="BRCT"/>
    <property type="match status" value="1"/>
</dbReference>